<dbReference type="EC" id="2.7.6.2" evidence="5"/>
<dbReference type="InterPro" id="IPR049442">
    <property type="entry name" value="Thi_PPkinase-like_C"/>
</dbReference>
<dbReference type="CDD" id="cd07995">
    <property type="entry name" value="TPK"/>
    <property type="match status" value="1"/>
</dbReference>
<dbReference type="STRING" id="28115.HQ47_06585"/>
<dbReference type="GO" id="GO:0004788">
    <property type="term" value="F:thiamine diphosphokinase activity"/>
    <property type="evidence" value="ECO:0007669"/>
    <property type="project" value="UniProtKB-UniRule"/>
</dbReference>
<keyword evidence="1" id="KW-0808">Transferase</keyword>
<dbReference type="EMBL" id="JRFA01000017">
    <property type="protein sequence ID" value="KGN73900.1"/>
    <property type="molecule type" value="Genomic_DNA"/>
</dbReference>
<dbReference type="InterPro" id="IPR006282">
    <property type="entry name" value="Thi_PPkinase"/>
</dbReference>
<dbReference type="PANTHER" id="PTHR41299">
    <property type="entry name" value="THIAMINE PYROPHOSPHOKINASE"/>
    <property type="match status" value="1"/>
</dbReference>
<dbReference type="Pfam" id="PF21275">
    <property type="entry name" value="Thi_PPkinase_C"/>
    <property type="match status" value="1"/>
</dbReference>
<dbReference type="SUPFAM" id="SSF63999">
    <property type="entry name" value="Thiamin pyrophosphokinase, catalytic domain"/>
    <property type="match status" value="1"/>
</dbReference>
<protein>
    <recommendedName>
        <fullName evidence="5">Thiamine diphosphokinase</fullName>
        <ecNumber evidence="5">2.7.6.2</ecNumber>
    </recommendedName>
</protein>
<evidence type="ECO:0000256" key="2">
    <source>
        <dbReference type="ARBA" id="ARBA00022741"/>
    </source>
</evidence>
<evidence type="ECO:0000259" key="7">
    <source>
        <dbReference type="Pfam" id="PF21275"/>
    </source>
</evidence>
<dbReference type="InterPro" id="IPR053149">
    <property type="entry name" value="TPK"/>
</dbReference>
<dbReference type="OrthoDB" id="1132102at2"/>
<dbReference type="NCBIfam" id="TIGR01378">
    <property type="entry name" value="thi_PPkinase"/>
    <property type="match status" value="1"/>
</dbReference>
<organism evidence="8 9">
    <name type="scientific">Porphyromonas macacae</name>
    <dbReference type="NCBI Taxonomy" id="28115"/>
    <lineage>
        <taxon>Bacteria</taxon>
        <taxon>Pseudomonadati</taxon>
        <taxon>Bacteroidota</taxon>
        <taxon>Bacteroidia</taxon>
        <taxon>Bacteroidales</taxon>
        <taxon>Porphyromonadaceae</taxon>
        <taxon>Porphyromonas</taxon>
    </lineage>
</organism>
<evidence type="ECO:0000259" key="6">
    <source>
        <dbReference type="Pfam" id="PF04263"/>
    </source>
</evidence>
<dbReference type="RefSeq" id="WP_036874103.1">
    <property type="nucleotide sequence ID" value="NZ_JRFA01000017.1"/>
</dbReference>
<evidence type="ECO:0000313" key="8">
    <source>
        <dbReference type="EMBL" id="KGN73900.1"/>
    </source>
</evidence>
<evidence type="ECO:0000256" key="3">
    <source>
        <dbReference type="ARBA" id="ARBA00022777"/>
    </source>
</evidence>
<keyword evidence="9" id="KW-1185">Reference proteome</keyword>
<dbReference type="Pfam" id="PF04263">
    <property type="entry name" value="TPK_catalytic"/>
    <property type="match status" value="1"/>
</dbReference>
<gene>
    <name evidence="8" type="ORF">HQ47_06585</name>
</gene>
<dbReference type="PANTHER" id="PTHR41299:SF1">
    <property type="entry name" value="THIAMINE PYROPHOSPHOKINASE"/>
    <property type="match status" value="1"/>
</dbReference>
<dbReference type="InterPro" id="IPR036759">
    <property type="entry name" value="TPK_catalytic_sf"/>
</dbReference>
<evidence type="ECO:0000256" key="1">
    <source>
        <dbReference type="ARBA" id="ARBA00022679"/>
    </source>
</evidence>
<dbReference type="Gene3D" id="3.40.50.10240">
    <property type="entry name" value="Thiamin pyrophosphokinase, catalytic domain"/>
    <property type="match status" value="1"/>
</dbReference>
<name>A0A0A2E8Z9_9PORP</name>
<accession>A0A0A2E8Z9</accession>
<keyword evidence="2" id="KW-0547">Nucleotide-binding</keyword>
<feature type="domain" description="Thiamin pyrophosphokinase catalytic" evidence="6">
    <location>
        <begin position="39"/>
        <end position="130"/>
    </location>
</feature>
<proteinExistence type="predicted"/>
<evidence type="ECO:0000256" key="5">
    <source>
        <dbReference type="NCBIfam" id="TIGR01378"/>
    </source>
</evidence>
<comment type="caution">
    <text evidence="8">The sequence shown here is derived from an EMBL/GenBank/DDBJ whole genome shotgun (WGS) entry which is preliminary data.</text>
</comment>
<keyword evidence="3" id="KW-0418">Kinase</keyword>
<evidence type="ECO:0000313" key="9">
    <source>
        <dbReference type="Proteomes" id="UP000030103"/>
    </source>
</evidence>
<sequence length="232" mass="26286">MYHRRLSLETAPDFIVIANGEFPTLELLHKILQRAYDKGTVVCCDGAVHKILKAGFPMPHLIVGDLDSLAQEWKDMHRDILIEIKEQDTNDLSKTFRVIAERYSPDRVLLLGATGLREDHMMGNISLLPTLQTFLSGETKELITASNYGCFYVQCKDMRNTYESLPGQQISLFAMAPGVKFDTEGLHWPLNESTLEELWMGTLNRAENDTFEITATEGNALVYIAHEVRQPK</sequence>
<dbReference type="GO" id="GO:0009229">
    <property type="term" value="P:thiamine diphosphate biosynthetic process"/>
    <property type="evidence" value="ECO:0007669"/>
    <property type="project" value="InterPro"/>
</dbReference>
<dbReference type="GO" id="GO:0016301">
    <property type="term" value="F:kinase activity"/>
    <property type="evidence" value="ECO:0007669"/>
    <property type="project" value="UniProtKB-KW"/>
</dbReference>
<evidence type="ECO:0000256" key="4">
    <source>
        <dbReference type="ARBA" id="ARBA00022840"/>
    </source>
</evidence>
<keyword evidence="4" id="KW-0067">ATP-binding</keyword>
<dbReference type="InterPro" id="IPR007371">
    <property type="entry name" value="TPK_catalytic"/>
</dbReference>
<dbReference type="GO" id="GO:0006772">
    <property type="term" value="P:thiamine metabolic process"/>
    <property type="evidence" value="ECO:0007669"/>
    <property type="project" value="UniProtKB-UniRule"/>
</dbReference>
<feature type="domain" description="Thiamin pyrophosphokinase-like substrate-binding" evidence="7">
    <location>
        <begin position="157"/>
        <end position="223"/>
    </location>
</feature>
<dbReference type="GO" id="GO:0005524">
    <property type="term" value="F:ATP binding"/>
    <property type="evidence" value="ECO:0007669"/>
    <property type="project" value="UniProtKB-KW"/>
</dbReference>
<dbReference type="AlphaFoldDB" id="A0A0A2E8Z9"/>
<dbReference type="Proteomes" id="UP000030103">
    <property type="component" value="Unassembled WGS sequence"/>
</dbReference>
<dbReference type="eggNOG" id="COG1564">
    <property type="taxonomic scope" value="Bacteria"/>
</dbReference>
<reference evidence="8 9" key="1">
    <citation type="submission" date="2014-09" db="EMBL/GenBank/DDBJ databases">
        <title>Draft Genome Sequence of Porphyromonas macacae COT-192_OH2859.</title>
        <authorList>
            <person name="Wallis C."/>
            <person name="Deusch O."/>
            <person name="O'Flynn C."/>
            <person name="Davis I."/>
            <person name="Horsfall A."/>
            <person name="Kirkwood N."/>
            <person name="Harris S."/>
            <person name="Eisen J.A."/>
            <person name="Coil D.A."/>
            <person name="Darling A.E."/>
            <person name="Jospin G."/>
            <person name="Alexiev A."/>
        </authorList>
    </citation>
    <scope>NUCLEOTIDE SEQUENCE [LARGE SCALE GENOMIC DNA]</scope>
    <source>
        <strain evidence="9">COT-192 OH2859</strain>
    </source>
</reference>